<evidence type="ECO:0000313" key="2">
    <source>
        <dbReference type="EMBL" id="SJM33065.1"/>
    </source>
</evidence>
<keyword evidence="1" id="KW-0732">Signal</keyword>
<proteinExistence type="predicted"/>
<dbReference type="RefSeq" id="WP_165848689.1">
    <property type="nucleotide sequence ID" value="NZ_FUIG01000041.1"/>
</dbReference>
<keyword evidence="3" id="KW-1185">Reference proteome</keyword>
<gene>
    <name evidence="2" type="ORF">BQ8482_330200</name>
</gene>
<organism evidence="2 3">
    <name type="scientific">Mesorhizobium delmotii</name>
    <dbReference type="NCBI Taxonomy" id="1631247"/>
    <lineage>
        <taxon>Bacteria</taxon>
        <taxon>Pseudomonadati</taxon>
        <taxon>Pseudomonadota</taxon>
        <taxon>Alphaproteobacteria</taxon>
        <taxon>Hyphomicrobiales</taxon>
        <taxon>Phyllobacteriaceae</taxon>
        <taxon>Mesorhizobium</taxon>
    </lineage>
</organism>
<feature type="chain" id="PRO_5015172547" evidence="1">
    <location>
        <begin position="22"/>
        <end position="124"/>
    </location>
</feature>
<dbReference type="EMBL" id="FUIG01000041">
    <property type="protein sequence ID" value="SJM33065.1"/>
    <property type="molecule type" value="Genomic_DNA"/>
</dbReference>
<protein>
    <submittedName>
        <fullName evidence="2">Uncharacterized protein</fullName>
    </submittedName>
</protein>
<reference evidence="3" key="1">
    <citation type="submission" date="2016-12" db="EMBL/GenBank/DDBJ databases">
        <authorList>
            <person name="Brunel B."/>
        </authorList>
    </citation>
    <scope>NUCLEOTIDE SEQUENCE [LARGE SCALE GENOMIC DNA]</scope>
</reference>
<name>A0A2P9API8_9HYPH</name>
<evidence type="ECO:0000256" key="1">
    <source>
        <dbReference type="SAM" id="SignalP"/>
    </source>
</evidence>
<sequence length="124" mass="13736">MNRILITLGAAVCVISSAASAGQGLQQNINFMARMPDAKLNLAATMAGNVIGAMQRCRALRPTEDGKAIIAVPSLLWDGVDKHLTPNPPKFKRAIRAYEAAYYKAVRRRDDCQTEKAKYPWLYR</sequence>
<dbReference type="AlphaFoldDB" id="A0A2P9API8"/>
<dbReference type="Proteomes" id="UP000245698">
    <property type="component" value="Unassembled WGS sequence"/>
</dbReference>
<accession>A0A2P9API8</accession>
<feature type="signal peptide" evidence="1">
    <location>
        <begin position="1"/>
        <end position="21"/>
    </location>
</feature>
<evidence type="ECO:0000313" key="3">
    <source>
        <dbReference type="Proteomes" id="UP000245698"/>
    </source>
</evidence>